<evidence type="ECO:0008006" key="2">
    <source>
        <dbReference type="Google" id="ProtNLM"/>
    </source>
</evidence>
<accession>X1MVE8</accession>
<name>X1MVE8_9ZZZZ</name>
<dbReference type="Gene3D" id="2.60.40.10">
    <property type="entry name" value="Immunoglobulins"/>
    <property type="match status" value="1"/>
</dbReference>
<gene>
    <name evidence="1" type="ORF">S06H3_32851</name>
</gene>
<dbReference type="EMBL" id="BARV01019558">
    <property type="protein sequence ID" value="GAI18685.1"/>
    <property type="molecule type" value="Genomic_DNA"/>
</dbReference>
<evidence type="ECO:0000313" key="1">
    <source>
        <dbReference type="EMBL" id="GAI18685.1"/>
    </source>
</evidence>
<reference evidence="1" key="1">
    <citation type="journal article" date="2014" name="Front. Microbiol.">
        <title>High frequency of phylogenetically diverse reductive dehalogenase-homologous genes in deep subseafloor sedimentary metagenomes.</title>
        <authorList>
            <person name="Kawai M."/>
            <person name="Futagami T."/>
            <person name="Toyoda A."/>
            <person name="Takaki Y."/>
            <person name="Nishi S."/>
            <person name="Hori S."/>
            <person name="Arai W."/>
            <person name="Tsubouchi T."/>
            <person name="Morono Y."/>
            <person name="Uchiyama I."/>
            <person name="Ito T."/>
            <person name="Fujiyama A."/>
            <person name="Inagaki F."/>
            <person name="Takami H."/>
        </authorList>
    </citation>
    <scope>NUCLEOTIDE SEQUENCE</scope>
    <source>
        <strain evidence="1">Expedition CK06-06</strain>
    </source>
</reference>
<dbReference type="SUPFAM" id="SSF49265">
    <property type="entry name" value="Fibronectin type III"/>
    <property type="match status" value="1"/>
</dbReference>
<dbReference type="InterPro" id="IPR036116">
    <property type="entry name" value="FN3_sf"/>
</dbReference>
<dbReference type="InterPro" id="IPR013783">
    <property type="entry name" value="Ig-like_fold"/>
</dbReference>
<feature type="non-terminal residue" evidence="1">
    <location>
        <position position="1"/>
    </location>
</feature>
<sequence length="275" mass="28771">WKYCFPLVNDNKGVSGRDWNGSFQNLDFQGGAAPPGWVITETEINPTYVEGHGGGLKTLTETEGKPTYFGEGGGGWNVFIETELSPLLPAPEVTTDPALWIGPLSATLDGTLDSGGGIQPCDCGFEWGETDAYGNTTPTEKKEPGDSFSQVITGLLPGTTYHFRAFATGFGTSYGADRTFTTAAAMILATVTTDPATGRGAIAATINATLNQDGGEACVCGFEWGLDIGYGTTTPPQSKTTGETFSQVIGGLVQNTTYHFRAFATNSVGPSIGGF</sequence>
<comment type="caution">
    <text evidence="1">The sequence shown here is derived from an EMBL/GenBank/DDBJ whole genome shotgun (WGS) entry which is preliminary data.</text>
</comment>
<dbReference type="AlphaFoldDB" id="X1MVE8"/>
<protein>
    <recommendedName>
        <fullName evidence="2">Fibronectin type-III domain-containing protein</fullName>
    </recommendedName>
</protein>
<proteinExistence type="predicted"/>
<organism evidence="1">
    <name type="scientific">marine sediment metagenome</name>
    <dbReference type="NCBI Taxonomy" id="412755"/>
    <lineage>
        <taxon>unclassified sequences</taxon>
        <taxon>metagenomes</taxon>
        <taxon>ecological metagenomes</taxon>
    </lineage>
</organism>